<feature type="transmembrane region" description="Helical" evidence="7">
    <location>
        <begin position="166"/>
        <end position="184"/>
    </location>
</feature>
<evidence type="ECO:0000259" key="8">
    <source>
        <dbReference type="Pfam" id="PF01490"/>
    </source>
</evidence>
<feature type="domain" description="Amino acid transporter transmembrane" evidence="8">
    <location>
        <begin position="52"/>
        <end position="447"/>
    </location>
</feature>
<evidence type="ECO:0000256" key="4">
    <source>
        <dbReference type="ARBA" id="ARBA00022989"/>
    </source>
</evidence>
<feature type="transmembrane region" description="Helical" evidence="7">
    <location>
        <begin position="356"/>
        <end position="376"/>
    </location>
</feature>
<dbReference type="InterPro" id="IPR013057">
    <property type="entry name" value="AA_transpt_TM"/>
</dbReference>
<dbReference type="Pfam" id="PF01490">
    <property type="entry name" value="Aa_trans"/>
    <property type="match status" value="1"/>
</dbReference>
<dbReference type="GO" id="GO:0016020">
    <property type="term" value="C:membrane"/>
    <property type="evidence" value="ECO:0007669"/>
    <property type="project" value="UniProtKB-SubCell"/>
</dbReference>
<feature type="transmembrane region" description="Helical" evidence="7">
    <location>
        <begin position="84"/>
        <end position="107"/>
    </location>
</feature>
<feature type="compositionally biased region" description="Basic and acidic residues" evidence="6">
    <location>
        <begin position="1"/>
        <end position="19"/>
    </location>
</feature>
<evidence type="ECO:0000256" key="1">
    <source>
        <dbReference type="ARBA" id="ARBA00004141"/>
    </source>
</evidence>
<evidence type="ECO:0000313" key="10">
    <source>
        <dbReference type="Proteomes" id="UP001152646"/>
    </source>
</evidence>
<comment type="subcellular location">
    <subcellularLocation>
        <location evidence="1">Membrane</location>
        <topology evidence="1">Multi-pass membrane protein</topology>
    </subcellularLocation>
</comment>
<feature type="transmembrane region" description="Helical" evidence="7">
    <location>
        <begin position="422"/>
        <end position="445"/>
    </location>
</feature>
<keyword evidence="5 7" id="KW-0472">Membrane</keyword>
<evidence type="ECO:0000256" key="7">
    <source>
        <dbReference type="SAM" id="Phobius"/>
    </source>
</evidence>
<dbReference type="EMBL" id="CAJVPA010000211">
    <property type="protein sequence ID" value="CAG8405780.1"/>
    <property type="molecule type" value="Genomic_DNA"/>
</dbReference>
<feature type="region of interest" description="Disordered" evidence="6">
    <location>
        <begin position="1"/>
        <end position="23"/>
    </location>
</feature>
<evidence type="ECO:0000256" key="6">
    <source>
        <dbReference type="SAM" id="MobiDB-lite"/>
    </source>
</evidence>
<organism evidence="9 10">
    <name type="scientific">Penicillium salamii</name>
    <dbReference type="NCBI Taxonomy" id="1612424"/>
    <lineage>
        <taxon>Eukaryota</taxon>
        <taxon>Fungi</taxon>
        <taxon>Dikarya</taxon>
        <taxon>Ascomycota</taxon>
        <taxon>Pezizomycotina</taxon>
        <taxon>Eurotiomycetes</taxon>
        <taxon>Eurotiomycetidae</taxon>
        <taxon>Eurotiales</taxon>
        <taxon>Aspergillaceae</taxon>
        <taxon>Penicillium</taxon>
    </lineage>
</organism>
<dbReference type="FunFam" id="1.20.1740.10:FF:000039">
    <property type="entry name" value="Neutral amino acid transporter (Eurofung)"/>
    <property type="match status" value="1"/>
</dbReference>
<dbReference type="AlphaFoldDB" id="A0A9W4NQW0"/>
<evidence type="ECO:0000256" key="5">
    <source>
        <dbReference type="ARBA" id="ARBA00023136"/>
    </source>
</evidence>
<feature type="transmembrane region" description="Helical" evidence="7">
    <location>
        <begin position="132"/>
        <end position="154"/>
    </location>
</feature>
<dbReference type="Proteomes" id="UP001152646">
    <property type="component" value="Unassembled WGS sequence"/>
</dbReference>
<comment type="caution">
    <text evidence="9">The sequence shown here is derived from an EMBL/GenBank/DDBJ whole genome shotgun (WGS) entry which is preliminary data.</text>
</comment>
<feature type="transmembrane region" description="Helical" evidence="7">
    <location>
        <begin position="244"/>
        <end position="263"/>
    </location>
</feature>
<name>A0A9W4NQW0_9EURO</name>
<keyword evidence="3 7" id="KW-0812">Transmembrane</keyword>
<feature type="transmembrane region" description="Helical" evidence="7">
    <location>
        <begin position="191"/>
        <end position="213"/>
    </location>
</feature>
<keyword evidence="4 7" id="KW-1133">Transmembrane helix</keyword>
<dbReference type="OrthoDB" id="40134at2759"/>
<reference evidence="9" key="1">
    <citation type="submission" date="2021-07" db="EMBL/GenBank/DDBJ databases">
        <authorList>
            <person name="Branca A.L. A."/>
        </authorList>
    </citation>
    <scope>NUCLEOTIDE SEQUENCE</scope>
</reference>
<feature type="transmembrane region" description="Helical" evidence="7">
    <location>
        <begin position="53"/>
        <end position="78"/>
    </location>
</feature>
<protein>
    <recommendedName>
        <fullName evidence="8">Amino acid transporter transmembrane domain-containing protein</fullName>
    </recommendedName>
</protein>
<dbReference type="PANTHER" id="PTHR22950:SF683">
    <property type="entry name" value="AMINO ACID TRANSPORTER (EUROFUNG)"/>
    <property type="match status" value="1"/>
</dbReference>
<feature type="transmembrane region" description="Helical" evidence="7">
    <location>
        <begin position="382"/>
        <end position="401"/>
    </location>
</feature>
<dbReference type="GO" id="GO:0015179">
    <property type="term" value="F:L-amino acid transmembrane transporter activity"/>
    <property type="evidence" value="ECO:0007669"/>
    <property type="project" value="TreeGrafter"/>
</dbReference>
<comment type="similarity">
    <text evidence="2">Belongs to the amino acid/polyamine transporter 2 family.</text>
</comment>
<feature type="transmembrane region" description="Helical" evidence="7">
    <location>
        <begin position="316"/>
        <end position="335"/>
    </location>
</feature>
<evidence type="ECO:0000256" key="2">
    <source>
        <dbReference type="ARBA" id="ARBA00008066"/>
    </source>
</evidence>
<evidence type="ECO:0000313" key="9">
    <source>
        <dbReference type="EMBL" id="CAG8405780.1"/>
    </source>
</evidence>
<dbReference type="PANTHER" id="PTHR22950">
    <property type="entry name" value="AMINO ACID TRANSPORTER"/>
    <property type="match status" value="1"/>
</dbReference>
<evidence type="ECO:0000256" key="3">
    <source>
        <dbReference type="ARBA" id="ARBA00022692"/>
    </source>
</evidence>
<gene>
    <name evidence="9" type="ORF">PSALAMII_LOCUS8629</name>
</gene>
<sequence length="470" mass="50523">MTDMKSKFPDDLEAPRPMEESPSQLGEIIKDESTPHDAVFGELSEDGPNYRNLGWLGTVALMMKTQIGLGVLSIPFVFDTLGMVPGVVCLCVVSLIATWTSYMVGVFKLRHPEVYGFEDAGALMFGRIGKEIFGIGFCLYWVFVAGSGILGISISLNAVSDHGTCTAVYVAVAAIIGFTLASIRTLGKISWIAWLGLASILGATLLVTVAVGIQERPSSAPQEGPWFSDFRISNSPSFAKGVSAVSSLIFACSATPAYFSLAAEMRDPRLFTRSLVVAQIGSTVLYLVIGIVVYYYCGSYVASPALGSAGLLIKRVSYGIALPGLIASTTIVLHLPSKYVFVRILRGSVHLTSNSLIHWCTWLGCTFGSTVVAYIIASGIPFFDNLVSLIGALLGVFLAYQPTSCMWYYDNWCKRDFRNWKWLLPAGWTLAILVVGCFLTVAGTYGSAIGIVDSLKGDGGTKPWTCADNS</sequence>
<accession>A0A9W4NQW0</accession>
<proteinExistence type="inferred from homology"/>
<feature type="transmembrane region" description="Helical" evidence="7">
    <location>
        <begin position="275"/>
        <end position="296"/>
    </location>
</feature>